<dbReference type="SMART" id="SM00387">
    <property type="entry name" value="HATPase_c"/>
    <property type="match status" value="1"/>
</dbReference>
<comment type="caution">
    <text evidence="17">The sequence shown here is derived from an EMBL/GenBank/DDBJ whole genome shotgun (WGS) entry which is preliminary data.</text>
</comment>
<comment type="subcellular location">
    <subcellularLocation>
        <location evidence="2">Cell membrane</location>
        <topology evidence="2">Multi-pass membrane protein</topology>
    </subcellularLocation>
</comment>
<feature type="domain" description="Histidine kinase" evidence="15">
    <location>
        <begin position="254"/>
        <end position="465"/>
    </location>
</feature>
<evidence type="ECO:0000256" key="5">
    <source>
        <dbReference type="ARBA" id="ARBA00022553"/>
    </source>
</evidence>
<evidence type="ECO:0000256" key="8">
    <source>
        <dbReference type="ARBA" id="ARBA00022741"/>
    </source>
</evidence>
<dbReference type="EMBL" id="JBBPCC010000015">
    <property type="protein sequence ID" value="MEK8130603.1"/>
    <property type="molecule type" value="Genomic_DNA"/>
</dbReference>
<dbReference type="RefSeq" id="WP_341417737.1">
    <property type="nucleotide sequence ID" value="NZ_JBBPCC010000015.1"/>
</dbReference>
<keyword evidence="9 17" id="KW-0418">Kinase</keyword>
<evidence type="ECO:0000256" key="13">
    <source>
        <dbReference type="ARBA" id="ARBA00023136"/>
    </source>
</evidence>
<dbReference type="PROSITE" id="PS50885">
    <property type="entry name" value="HAMP"/>
    <property type="match status" value="1"/>
</dbReference>
<dbReference type="PROSITE" id="PS50109">
    <property type="entry name" value="HIS_KIN"/>
    <property type="match status" value="1"/>
</dbReference>
<dbReference type="EC" id="2.7.13.3" evidence="3"/>
<evidence type="ECO:0000313" key="18">
    <source>
        <dbReference type="Proteomes" id="UP001469365"/>
    </source>
</evidence>
<organism evidence="17 18">
    <name type="scientific">Paenibacillus filicis</name>
    <dbReference type="NCBI Taxonomy" id="669464"/>
    <lineage>
        <taxon>Bacteria</taxon>
        <taxon>Bacillati</taxon>
        <taxon>Bacillota</taxon>
        <taxon>Bacilli</taxon>
        <taxon>Bacillales</taxon>
        <taxon>Paenibacillaceae</taxon>
        <taxon>Paenibacillus</taxon>
    </lineage>
</organism>
<name>A0ABU9DS67_9BACL</name>
<dbReference type="Pfam" id="PF00512">
    <property type="entry name" value="HisKA"/>
    <property type="match status" value="1"/>
</dbReference>
<evidence type="ECO:0000256" key="6">
    <source>
        <dbReference type="ARBA" id="ARBA00022679"/>
    </source>
</evidence>
<protein>
    <recommendedName>
        <fullName evidence="3">histidine kinase</fullName>
        <ecNumber evidence="3">2.7.13.3</ecNumber>
    </recommendedName>
</protein>
<feature type="transmembrane region" description="Helical" evidence="14">
    <location>
        <begin position="50"/>
        <end position="70"/>
    </location>
</feature>
<dbReference type="SUPFAM" id="SSF55874">
    <property type="entry name" value="ATPase domain of HSP90 chaperone/DNA topoisomerase II/histidine kinase"/>
    <property type="match status" value="1"/>
</dbReference>
<dbReference type="SMART" id="SM00388">
    <property type="entry name" value="HisKA"/>
    <property type="match status" value="1"/>
</dbReference>
<dbReference type="InterPro" id="IPR004358">
    <property type="entry name" value="Sig_transdc_His_kin-like_C"/>
</dbReference>
<evidence type="ECO:0000256" key="7">
    <source>
        <dbReference type="ARBA" id="ARBA00022692"/>
    </source>
</evidence>
<dbReference type="InterPro" id="IPR036890">
    <property type="entry name" value="HATPase_C_sf"/>
</dbReference>
<evidence type="ECO:0000256" key="1">
    <source>
        <dbReference type="ARBA" id="ARBA00000085"/>
    </source>
</evidence>
<evidence type="ECO:0000256" key="11">
    <source>
        <dbReference type="ARBA" id="ARBA00022989"/>
    </source>
</evidence>
<dbReference type="CDD" id="cd00082">
    <property type="entry name" value="HisKA"/>
    <property type="match status" value="1"/>
</dbReference>
<dbReference type="InterPro" id="IPR036097">
    <property type="entry name" value="HisK_dim/P_sf"/>
</dbReference>
<dbReference type="InterPro" id="IPR005467">
    <property type="entry name" value="His_kinase_dom"/>
</dbReference>
<keyword evidence="11 14" id="KW-1133">Transmembrane helix</keyword>
<evidence type="ECO:0000256" key="4">
    <source>
        <dbReference type="ARBA" id="ARBA00022475"/>
    </source>
</evidence>
<keyword evidence="8" id="KW-0547">Nucleotide-binding</keyword>
<dbReference type="InterPro" id="IPR003594">
    <property type="entry name" value="HATPase_dom"/>
</dbReference>
<dbReference type="Gene3D" id="1.10.287.130">
    <property type="match status" value="1"/>
</dbReference>
<evidence type="ECO:0000259" key="16">
    <source>
        <dbReference type="PROSITE" id="PS50885"/>
    </source>
</evidence>
<accession>A0ABU9DS67</accession>
<keyword evidence="5" id="KW-0597">Phosphoprotein</keyword>
<evidence type="ECO:0000313" key="17">
    <source>
        <dbReference type="EMBL" id="MEK8130603.1"/>
    </source>
</evidence>
<keyword evidence="18" id="KW-1185">Reference proteome</keyword>
<feature type="domain" description="HAMP" evidence="16">
    <location>
        <begin position="194"/>
        <end position="246"/>
    </location>
</feature>
<proteinExistence type="predicted"/>
<dbReference type="PANTHER" id="PTHR45528:SF1">
    <property type="entry name" value="SENSOR HISTIDINE KINASE CPXA"/>
    <property type="match status" value="1"/>
</dbReference>
<dbReference type="GO" id="GO:0016301">
    <property type="term" value="F:kinase activity"/>
    <property type="evidence" value="ECO:0007669"/>
    <property type="project" value="UniProtKB-KW"/>
</dbReference>
<keyword evidence="6" id="KW-0808">Transferase</keyword>
<evidence type="ECO:0000256" key="14">
    <source>
        <dbReference type="SAM" id="Phobius"/>
    </source>
</evidence>
<feature type="transmembrane region" description="Helical" evidence="14">
    <location>
        <begin position="174"/>
        <end position="192"/>
    </location>
</feature>
<dbReference type="PRINTS" id="PR00344">
    <property type="entry name" value="BCTRLSENSOR"/>
</dbReference>
<keyword evidence="12" id="KW-0902">Two-component regulatory system</keyword>
<keyword evidence="13 14" id="KW-0472">Membrane</keyword>
<keyword evidence="4" id="KW-1003">Cell membrane</keyword>
<evidence type="ECO:0000256" key="10">
    <source>
        <dbReference type="ARBA" id="ARBA00022840"/>
    </source>
</evidence>
<dbReference type="InterPro" id="IPR050398">
    <property type="entry name" value="HssS/ArlS-like"/>
</dbReference>
<dbReference type="CDD" id="cd00075">
    <property type="entry name" value="HATPase"/>
    <property type="match status" value="1"/>
</dbReference>
<evidence type="ECO:0000256" key="12">
    <source>
        <dbReference type="ARBA" id="ARBA00023012"/>
    </source>
</evidence>
<reference evidence="17 18" key="1">
    <citation type="submission" date="2024-04" db="EMBL/GenBank/DDBJ databases">
        <title>draft genome sequnece of Paenibacillus filicis.</title>
        <authorList>
            <person name="Kim D.-U."/>
        </authorList>
    </citation>
    <scope>NUCLEOTIDE SEQUENCE [LARGE SCALE GENOMIC DNA]</scope>
    <source>
        <strain evidence="17 18">KACC14197</strain>
    </source>
</reference>
<dbReference type="InterPro" id="IPR003660">
    <property type="entry name" value="HAMP_dom"/>
</dbReference>
<sequence>MKMIYRLHLSFALLLLFIIAITAVLIYPLLLNNLVDNQRKELRNQASLLMELSPVMPLMPAMPLMPIMPVQKTYAQTFAMQVPAVATTNAVLVAPGEKVVYSTLSSEATADLMKFSKLDIPGSRGIWHGKDDQYIVETLQASPNIEPDKQGVTAMMATPLSQVKAMQLALFKRLMIILSVGGIVAFLLSIVITRRLVKPLGDLRKELSKVEMRRFSEVRLIETGGEIGEVAKAVYDLAGELEKYQRTQKQFFQNASHELKTPLMSIQGYAEGIKDGIFTGEHADKGLHVIVKECERLKKIVTEMILLAKLESEEGIFHMDRVPVRELITETLERINPLLVKNDLQIEITGLDHGQELLIYADREKLLQALINIMGNAARYAKETIRIQASADLDGIDIGITDDGEGIPEPLLPQLFQRFAKGKNGETGLGLAISRVIVERCRGRISAHNEPDGGAAFVLRFPALQTNARTL</sequence>
<evidence type="ECO:0000256" key="2">
    <source>
        <dbReference type="ARBA" id="ARBA00004651"/>
    </source>
</evidence>
<evidence type="ECO:0000256" key="3">
    <source>
        <dbReference type="ARBA" id="ARBA00012438"/>
    </source>
</evidence>
<evidence type="ECO:0000256" key="9">
    <source>
        <dbReference type="ARBA" id="ARBA00022777"/>
    </source>
</evidence>
<dbReference type="Proteomes" id="UP001469365">
    <property type="component" value="Unassembled WGS sequence"/>
</dbReference>
<dbReference type="Pfam" id="PF02518">
    <property type="entry name" value="HATPase_c"/>
    <property type="match status" value="1"/>
</dbReference>
<gene>
    <name evidence="17" type="ORF">WMW72_22100</name>
</gene>
<dbReference type="Gene3D" id="3.30.565.10">
    <property type="entry name" value="Histidine kinase-like ATPase, C-terminal domain"/>
    <property type="match status" value="1"/>
</dbReference>
<feature type="transmembrane region" description="Helical" evidence="14">
    <location>
        <begin position="7"/>
        <end position="30"/>
    </location>
</feature>
<dbReference type="Gene3D" id="6.10.340.10">
    <property type="match status" value="1"/>
</dbReference>
<comment type="catalytic activity">
    <reaction evidence="1">
        <text>ATP + protein L-histidine = ADP + protein N-phospho-L-histidine.</text>
        <dbReference type="EC" id="2.7.13.3"/>
    </reaction>
</comment>
<keyword evidence="7 14" id="KW-0812">Transmembrane</keyword>
<dbReference type="PANTHER" id="PTHR45528">
    <property type="entry name" value="SENSOR HISTIDINE KINASE CPXA"/>
    <property type="match status" value="1"/>
</dbReference>
<evidence type="ECO:0000259" key="15">
    <source>
        <dbReference type="PROSITE" id="PS50109"/>
    </source>
</evidence>
<dbReference type="SUPFAM" id="SSF47384">
    <property type="entry name" value="Homodimeric domain of signal transducing histidine kinase"/>
    <property type="match status" value="1"/>
</dbReference>
<dbReference type="InterPro" id="IPR003661">
    <property type="entry name" value="HisK_dim/P_dom"/>
</dbReference>
<keyword evidence="10" id="KW-0067">ATP-binding</keyword>